<evidence type="ECO:0000259" key="1">
    <source>
        <dbReference type="PROSITE" id="PS50181"/>
    </source>
</evidence>
<dbReference type="InterPro" id="IPR001810">
    <property type="entry name" value="F-box_dom"/>
</dbReference>
<dbReference type="OrthoDB" id="1002541at2759"/>
<dbReference type="SUPFAM" id="SSF81383">
    <property type="entry name" value="F-box domain"/>
    <property type="match status" value="1"/>
</dbReference>
<evidence type="ECO:0000313" key="3">
    <source>
        <dbReference type="RefSeq" id="XP_022769553.1"/>
    </source>
</evidence>
<dbReference type="Gene3D" id="1.20.1280.50">
    <property type="match status" value="1"/>
</dbReference>
<dbReference type="KEGG" id="dzi:111313114"/>
<dbReference type="PANTHER" id="PTHR34223:SF51">
    <property type="entry name" value="OS06G0556300 PROTEIN"/>
    <property type="match status" value="1"/>
</dbReference>
<dbReference type="InterPro" id="IPR053781">
    <property type="entry name" value="F-box_AtFBL13-like"/>
</dbReference>
<feature type="domain" description="F-box" evidence="1">
    <location>
        <begin position="15"/>
        <end position="68"/>
    </location>
</feature>
<protein>
    <submittedName>
        <fullName evidence="3">F-box/FBD/LRR-repeat protein At4g13965</fullName>
    </submittedName>
</protein>
<evidence type="ECO:0000313" key="2">
    <source>
        <dbReference type="Proteomes" id="UP000515121"/>
    </source>
</evidence>
<keyword evidence="2" id="KW-1185">Reference proteome</keyword>
<dbReference type="PROSITE" id="PS50181">
    <property type="entry name" value="FBOX"/>
    <property type="match status" value="1"/>
</dbReference>
<gene>
    <name evidence="3" type="primary">LOC111313114</name>
</gene>
<accession>A0A6P6AXG2</accession>
<dbReference type="Pfam" id="PF00646">
    <property type="entry name" value="F-box"/>
    <property type="match status" value="1"/>
</dbReference>
<dbReference type="GeneID" id="111313114"/>
<reference evidence="3" key="1">
    <citation type="submission" date="2025-08" db="UniProtKB">
        <authorList>
            <consortium name="RefSeq"/>
        </authorList>
    </citation>
    <scope>IDENTIFICATION</scope>
    <source>
        <tissue evidence="3">Fruit stalk</tissue>
    </source>
</reference>
<dbReference type="AlphaFoldDB" id="A0A6P6AXG2"/>
<dbReference type="RefSeq" id="XP_022769553.1">
    <property type="nucleotide sequence ID" value="XM_022913818.1"/>
</dbReference>
<dbReference type="InterPro" id="IPR053197">
    <property type="entry name" value="F-box_SCFL_complex_component"/>
</dbReference>
<dbReference type="CDD" id="cd22160">
    <property type="entry name" value="F-box_AtFBL13-like"/>
    <property type="match status" value="1"/>
</dbReference>
<dbReference type="SUPFAM" id="SSF52047">
    <property type="entry name" value="RNI-like"/>
    <property type="match status" value="1"/>
</dbReference>
<dbReference type="PANTHER" id="PTHR34223">
    <property type="entry name" value="OS11G0201299 PROTEIN"/>
    <property type="match status" value="1"/>
</dbReference>
<dbReference type="InterPro" id="IPR036047">
    <property type="entry name" value="F-box-like_dom_sf"/>
</dbReference>
<dbReference type="Proteomes" id="UP000515121">
    <property type="component" value="Unplaced"/>
</dbReference>
<proteinExistence type="predicted"/>
<organism evidence="2 3">
    <name type="scientific">Durio zibethinus</name>
    <name type="common">Durian</name>
    <dbReference type="NCBI Taxonomy" id="66656"/>
    <lineage>
        <taxon>Eukaryota</taxon>
        <taxon>Viridiplantae</taxon>
        <taxon>Streptophyta</taxon>
        <taxon>Embryophyta</taxon>
        <taxon>Tracheophyta</taxon>
        <taxon>Spermatophyta</taxon>
        <taxon>Magnoliopsida</taxon>
        <taxon>eudicotyledons</taxon>
        <taxon>Gunneridae</taxon>
        <taxon>Pentapetalae</taxon>
        <taxon>rosids</taxon>
        <taxon>malvids</taxon>
        <taxon>Malvales</taxon>
        <taxon>Malvaceae</taxon>
        <taxon>Helicteroideae</taxon>
        <taxon>Durio</taxon>
    </lineage>
</organism>
<name>A0A6P6AXG2_DURZI</name>
<sequence length="344" mass="39580">MATMKKSRASKENEMDRLSDLPDSLIHHILSSLNTKNAVQTCVLSKRWSHLWTCLPSLNFDSQSFKYLTSFKKFVLHVLSRREPSNLHSLKFHSCSSDKTFIGRVICYAVSHSVQEIYMDRTIHPAYRLLSSTSLRTLHLENCSLFGDHFSRCLNLENLFIDRCFISVEHKVIKISGPRLVAVNISRVTQIGYESETYAYTLVVSSPRLSSFCYQGSCPSALSMEGCSILDRVNIGLSVHEEKQEFRTFLKNTLQGVILHAKLLTIEWKEGLMIKTALRNNDVHAIIYNEATKEERNLCWKAANENFELFFEWIFAKMEIKSSPNNINADFWRYSAVFHMAAQV</sequence>